<organism evidence="1 2">
    <name type="scientific">Trifolium medium</name>
    <dbReference type="NCBI Taxonomy" id="97028"/>
    <lineage>
        <taxon>Eukaryota</taxon>
        <taxon>Viridiplantae</taxon>
        <taxon>Streptophyta</taxon>
        <taxon>Embryophyta</taxon>
        <taxon>Tracheophyta</taxon>
        <taxon>Spermatophyta</taxon>
        <taxon>Magnoliopsida</taxon>
        <taxon>eudicotyledons</taxon>
        <taxon>Gunneridae</taxon>
        <taxon>Pentapetalae</taxon>
        <taxon>rosids</taxon>
        <taxon>fabids</taxon>
        <taxon>Fabales</taxon>
        <taxon>Fabaceae</taxon>
        <taxon>Papilionoideae</taxon>
        <taxon>50 kb inversion clade</taxon>
        <taxon>NPAAA clade</taxon>
        <taxon>Hologalegina</taxon>
        <taxon>IRL clade</taxon>
        <taxon>Trifolieae</taxon>
        <taxon>Trifolium</taxon>
    </lineage>
</organism>
<sequence length="58" mass="6510">MGFRGLSDFNKALLGKHGWRLVNGENTLMGKVFKARYYPRGTFMEANVGCIPNYMHGG</sequence>
<feature type="non-terminal residue" evidence="1">
    <location>
        <position position="58"/>
    </location>
</feature>
<name>A0A392RHF1_9FABA</name>
<keyword evidence="2" id="KW-1185">Reference proteome</keyword>
<protein>
    <recommendedName>
        <fullName evidence="3">RNA-directed DNA polymerase (Reverse transcriptase)</fullName>
    </recommendedName>
</protein>
<evidence type="ECO:0008006" key="3">
    <source>
        <dbReference type="Google" id="ProtNLM"/>
    </source>
</evidence>
<evidence type="ECO:0000313" key="2">
    <source>
        <dbReference type="Proteomes" id="UP000265520"/>
    </source>
</evidence>
<reference evidence="1 2" key="1">
    <citation type="journal article" date="2018" name="Front. Plant Sci.">
        <title>Red Clover (Trifolium pratense) and Zigzag Clover (T. medium) - A Picture of Genomic Similarities and Differences.</title>
        <authorList>
            <person name="Dluhosova J."/>
            <person name="Istvanek J."/>
            <person name="Nedelnik J."/>
            <person name="Repkova J."/>
        </authorList>
    </citation>
    <scope>NUCLEOTIDE SEQUENCE [LARGE SCALE GENOMIC DNA]</scope>
    <source>
        <strain evidence="2">cv. 10/8</strain>
        <tissue evidence="1">Leaf</tissue>
    </source>
</reference>
<accession>A0A392RHF1</accession>
<proteinExistence type="predicted"/>
<comment type="caution">
    <text evidence="1">The sequence shown here is derived from an EMBL/GenBank/DDBJ whole genome shotgun (WGS) entry which is preliminary data.</text>
</comment>
<dbReference type="Proteomes" id="UP000265520">
    <property type="component" value="Unassembled WGS sequence"/>
</dbReference>
<dbReference type="EMBL" id="LXQA010225821">
    <property type="protein sequence ID" value="MCI35679.1"/>
    <property type="molecule type" value="Genomic_DNA"/>
</dbReference>
<dbReference type="AlphaFoldDB" id="A0A392RHF1"/>
<evidence type="ECO:0000313" key="1">
    <source>
        <dbReference type="EMBL" id="MCI35679.1"/>
    </source>
</evidence>